<dbReference type="PROSITE" id="PS50926">
    <property type="entry name" value="TRAM"/>
    <property type="match status" value="1"/>
</dbReference>
<evidence type="ECO:0000256" key="7">
    <source>
        <dbReference type="ARBA" id="ARBA00023014"/>
    </source>
</evidence>
<evidence type="ECO:0000256" key="5">
    <source>
        <dbReference type="ARBA" id="ARBA00022723"/>
    </source>
</evidence>
<dbReference type="PROSITE" id="PS01278">
    <property type="entry name" value="MTTASE_RADICAL"/>
    <property type="match status" value="1"/>
</dbReference>
<feature type="binding site" evidence="8">
    <location>
        <position position="183"/>
    </location>
    <ligand>
        <name>[4Fe-4S] cluster</name>
        <dbReference type="ChEBI" id="CHEBI:49883"/>
        <label>2</label>
        <note>4Fe-4S-S-AdoMet</note>
    </ligand>
</feature>
<name>A0ABS5BXX4_9BACT</name>
<evidence type="ECO:0000313" key="13">
    <source>
        <dbReference type="EMBL" id="MBP3958591.1"/>
    </source>
</evidence>
<keyword evidence="3 8" id="KW-0808">Transferase</keyword>
<dbReference type="PROSITE" id="PS51918">
    <property type="entry name" value="RADICAL_SAM"/>
    <property type="match status" value="1"/>
</dbReference>
<evidence type="ECO:0000256" key="4">
    <source>
        <dbReference type="ARBA" id="ARBA00022691"/>
    </source>
</evidence>
<feature type="binding site" evidence="8">
    <location>
        <position position="69"/>
    </location>
    <ligand>
        <name>[4Fe-4S] cluster</name>
        <dbReference type="ChEBI" id="CHEBI:49883"/>
        <label>1</label>
    </ligand>
</feature>
<protein>
    <recommendedName>
        <fullName evidence="8">Ribosomal protein uS12 methylthiotransferase RimO</fullName>
        <shortName evidence="8">uS12 MTTase</shortName>
        <shortName evidence="8">uS12 methylthiotransferase</shortName>
        <ecNumber evidence="8">2.8.4.4</ecNumber>
    </recommendedName>
    <alternativeName>
        <fullName evidence="8">Ribosomal protein uS12 (aspartate-C(3))-methylthiotransferase</fullName>
    </alternativeName>
    <alternativeName>
        <fullName evidence="8">Ribosome maturation factor RimO</fullName>
    </alternativeName>
</protein>
<keyword evidence="6 8" id="KW-0408">Iron</keyword>
<dbReference type="NCBIfam" id="TIGR00089">
    <property type="entry name" value="MiaB/RimO family radical SAM methylthiotransferase"/>
    <property type="match status" value="1"/>
</dbReference>
<feature type="binding site" evidence="8">
    <location>
        <position position="179"/>
    </location>
    <ligand>
        <name>[4Fe-4S] cluster</name>
        <dbReference type="ChEBI" id="CHEBI:49883"/>
        <label>2</label>
        <note>4Fe-4S-S-AdoMet</note>
    </ligand>
</feature>
<evidence type="ECO:0000256" key="6">
    <source>
        <dbReference type="ARBA" id="ARBA00023004"/>
    </source>
</evidence>
<dbReference type="InterPro" id="IPR005839">
    <property type="entry name" value="Methylthiotransferase"/>
</dbReference>
<evidence type="ECO:0000259" key="11">
    <source>
        <dbReference type="PROSITE" id="PS51449"/>
    </source>
</evidence>
<dbReference type="SFLD" id="SFLDF00274">
    <property type="entry name" value="ribosomal_protein_S12_methylth"/>
    <property type="match status" value="1"/>
</dbReference>
<dbReference type="InterPro" id="IPR007197">
    <property type="entry name" value="rSAM"/>
</dbReference>
<dbReference type="EC" id="2.8.4.4" evidence="8"/>
<evidence type="ECO:0000259" key="12">
    <source>
        <dbReference type="PROSITE" id="PS51918"/>
    </source>
</evidence>
<comment type="subcellular location">
    <subcellularLocation>
        <location evidence="8">Cytoplasm</location>
    </subcellularLocation>
</comment>
<dbReference type="InterPro" id="IPR020612">
    <property type="entry name" value="Methylthiotransferase_CS"/>
</dbReference>
<dbReference type="InterPro" id="IPR013848">
    <property type="entry name" value="Methylthiotransferase_N"/>
</dbReference>
<dbReference type="CDD" id="cd01335">
    <property type="entry name" value="Radical_SAM"/>
    <property type="match status" value="1"/>
</dbReference>
<evidence type="ECO:0000256" key="1">
    <source>
        <dbReference type="ARBA" id="ARBA00022485"/>
    </source>
</evidence>
<evidence type="ECO:0000259" key="10">
    <source>
        <dbReference type="PROSITE" id="PS50926"/>
    </source>
</evidence>
<proteinExistence type="inferred from homology"/>
<keyword evidence="4 8" id="KW-0949">S-adenosyl-L-methionine</keyword>
<keyword evidence="5 8" id="KW-0479">Metal-binding</keyword>
<reference evidence="13 14" key="1">
    <citation type="submission" date="2021-04" db="EMBL/GenBank/DDBJ databases">
        <authorList>
            <person name="Ivanova A."/>
        </authorList>
    </citation>
    <scope>NUCLEOTIDE SEQUENCE [LARGE SCALE GENOMIC DNA]</scope>
    <source>
        <strain evidence="13 14">G18</strain>
    </source>
</reference>
<dbReference type="PANTHER" id="PTHR43837:SF1">
    <property type="entry name" value="RIBOSOMAL PROTEIN US12 METHYLTHIOTRANSFERASE RIMO"/>
    <property type="match status" value="1"/>
</dbReference>
<dbReference type="SFLD" id="SFLDS00029">
    <property type="entry name" value="Radical_SAM"/>
    <property type="match status" value="1"/>
</dbReference>
<accession>A0ABS5BXX4</accession>
<feature type="domain" description="Radical SAM core" evidence="12">
    <location>
        <begin position="165"/>
        <end position="398"/>
    </location>
</feature>
<dbReference type="InterPro" id="IPR058240">
    <property type="entry name" value="rSAM_sf"/>
</dbReference>
<evidence type="ECO:0000256" key="3">
    <source>
        <dbReference type="ARBA" id="ARBA00022679"/>
    </source>
</evidence>
<keyword evidence="13" id="KW-0687">Ribonucleoprotein</keyword>
<feature type="region of interest" description="Disordered" evidence="9">
    <location>
        <begin position="1"/>
        <end position="20"/>
    </location>
</feature>
<dbReference type="RefSeq" id="WP_210658715.1">
    <property type="nucleotide sequence ID" value="NZ_JAGKQQ010000001.1"/>
</dbReference>
<dbReference type="GO" id="GO:0005840">
    <property type="term" value="C:ribosome"/>
    <property type="evidence" value="ECO:0007669"/>
    <property type="project" value="UniProtKB-KW"/>
</dbReference>
<dbReference type="GO" id="GO:0103039">
    <property type="term" value="F:protein methylthiotransferase activity"/>
    <property type="evidence" value="ECO:0007669"/>
    <property type="project" value="UniProtKB-EC"/>
</dbReference>
<dbReference type="InterPro" id="IPR005840">
    <property type="entry name" value="Ribosomal_uS12_MeSTrfase_RimO"/>
</dbReference>
<dbReference type="InterPro" id="IPR002792">
    <property type="entry name" value="TRAM_dom"/>
</dbReference>
<sequence>MSVKSLPLTSTPGAGTSRAPESKGNYAFISLGCPKNTVDSERMLGKLAQDGYALQPGADGADVVIVNTCGFIEPARQESLAVIREMLQLKKAGKVGAVVVAGCMAERQREVLLEQVPEVDQIVGVFGREEIADVVDRAVSQRDEQKSLFRPAPVRALEDTARLRITPRHFAYLKISEGCDRVCTYCAIPKMRGKHVTKPIEEIVREAHELVADGVRELIIVAQDTTYYGMDLYGRTRLAELLRELDKVDGIEWIRTLYAYPEHISDELIETFAGATKIIPYLDMPLQHISDRVLKRMIRRVDRAATENLLLRLREKWPDLAIRTTFITGFPGETQSEFEELKQFVADFKFERAGVFPYSLEPGTPAEKLDGHMPEDVKQARVAAIMEVQQRVAFGWAEAQVGKEHPVIIDGPDPEFASHFRGRTFADAPEIDCEVRVKGKNLRSGDFVRAKITAADGYDLTAKALGKSW</sequence>
<feature type="binding site" evidence="8">
    <location>
        <position position="103"/>
    </location>
    <ligand>
        <name>[4Fe-4S] cluster</name>
        <dbReference type="ChEBI" id="CHEBI:49883"/>
        <label>1</label>
    </ligand>
</feature>
<dbReference type="HAMAP" id="MF_01865">
    <property type="entry name" value="MTTase_RimO"/>
    <property type="match status" value="1"/>
</dbReference>
<dbReference type="NCBIfam" id="TIGR01125">
    <property type="entry name" value="30S ribosomal protein S12 methylthiotransferase RimO"/>
    <property type="match status" value="1"/>
</dbReference>
<dbReference type="Gene3D" id="3.80.30.20">
    <property type="entry name" value="tm_1862 like domain"/>
    <property type="match status" value="1"/>
</dbReference>
<comment type="catalytic activity">
    <reaction evidence="8">
        <text>L-aspartate(89)-[ribosomal protein uS12]-hydrogen + (sulfur carrier)-SH + AH2 + 2 S-adenosyl-L-methionine = 3-methylsulfanyl-L-aspartate(89)-[ribosomal protein uS12]-hydrogen + (sulfur carrier)-H + 5'-deoxyadenosine + L-methionine + A + S-adenosyl-L-homocysteine + 2 H(+)</text>
        <dbReference type="Rhea" id="RHEA:37087"/>
        <dbReference type="Rhea" id="RHEA-COMP:10460"/>
        <dbReference type="Rhea" id="RHEA-COMP:10461"/>
        <dbReference type="Rhea" id="RHEA-COMP:14737"/>
        <dbReference type="Rhea" id="RHEA-COMP:14739"/>
        <dbReference type="ChEBI" id="CHEBI:13193"/>
        <dbReference type="ChEBI" id="CHEBI:15378"/>
        <dbReference type="ChEBI" id="CHEBI:17319"/>
        <dbReference type="ChEBI" id="CHEBI:17499"/>
        <dbReference type="ChEBI" id="CHEBI:29917"/>
        <dbReference type="ChEBI" id="CHEBI:29961"/>
        <dbReference type="ChEBI" id="CHEBI:57844"/>
        <dbReference type="ChEBI" id="CHEBI:57856"/>
        <dbReference type="ChEBI" id="CHEBI:59789"/>
        <dbReference type="ChEBI" id="CHEBI:64428"/>
        <dbReference type="ChEBI" id="CHEBI:73599"/>
        <dbReference type="EC" id="2.8.4.4"/>
    </reaction>
</comment>
<keyword evidence="2 8" id="KW-0963">Cytoplasm</keyword>
<dbReference type="PANTHER" id="PTHR43837">
    <property type="entry name" value="RIBOSOMAL PROTEIN S12 METHYLTHIOTRANSFERASE RIMO"/>
    <property type="match status" value="1"/>
</dbReference>
<organism evidence="13 14">
    <name type="scientific">Gemmata palustris</name>
    <dbReference type="NCBI Taxonomy" id="2822762"/>
    <lineage>
        <taxon>Bacteria</taxon>
        <taxon>Pseudomonadati</taxon>
        <taxon>Planctomycetota</taxon>
        <taxon>Planctomycetia</taxon>
        <taxon>Gemmatales</taxon>
        <taxon>Gemmataceae</taxon>
        <taxon>Gemmata</taxon>
    </lineage>
</organism>
<dbReference type="InterPro" id="IPR006638">
    <property type="entry name" value="Elp3/MiaA/NifB-like_rSAM"/>
</dbReference>
<dbReference type="SMART" id="SM00729">
    <property type="entry name" value="Elp3"/>
    <property type="match status" value="1"/>
</dbReference>
<keyword evidence="13" id="KW-0689">Ribosomal protein</keyword>
<comment type="similarity">
    <text evidence="8">Belongs to the methylthiotransferase family. RimO subfamily.</text>
</comment>
<dbReference type="Pfam" id="PF18693">
    <property type="entry name" value="TRAM_2"/>
    <property type="match status" value="1"/>
</dbReference>
<dbReference type="InterPro" id="IPR012340">
    <property type="entry name" value="NA-bd_OB-fold"/>
</dbReference>
<feature type="domain" description="TRAM" evidence="10">
    <location>
        <begin position="398"/>
        <end position="466"/>
    </location>
</feature>
<dbReference type="Gene3D" id="2.40.50.140">
    <property type="entry name" value="Nucleic acid-binding proteins"/>
    <property type="match status" value="1"/>
</dbReference>
<feature type="domain" description="MTTase N-terminal" evidence="11">
    <location>
        <begin position="24"/>
        <end position="140"/>
    </location>
</feature>
<dbReference type="EMBL" id="JAGKQQ010000001">
    <property type="protein sequence ID" value="MBP3958591.1"/>
    <property type="molecule type" value="Genomic_DNA"/>
</dbReference>
<feature type="binding site" evidence="8">
    <location>
        <position position="186"/>
    </location>
    <ligand>
        <name>[4Fe-4S] cluster</name>
        <dbReference type="ChEBI" id="CHEBI:49883"/>
        <label>2</label>
        <note>4Fe-4S-S-AdoMet</note>
    </ligand>
</feature>
<dbReference type="InterPro" id="IPR038135">
    <property type="entry name" value="Methylthiotransferase_N_sf"/>
</dbReference>
<keyword evidence="14" id="KW-1185">Reference proteome</keyword>
<dbReference type="SFLD" id="SFLDG01061">
    <property type="entry name" value="methylthiotransferase"/>
    <property type="match status" value="1"/>
</dbReference>
<dbReference type="SUPFAM" id="SSF102114">
    <property type="entry name" value="Radical SAM enzymes"/>
    <property type="match status" value="1"/>
</dbReference>
<evidence type="ECO:0000313" key="14">
    <source>
        <dbReference type="Proteomes" id="UP000676565"/>
    </source>
</evidence>
<evidence type="ECO:0000256" key="8">
    <source>
        <dbReference type="HAMAP-Rule" id="MF_01865"/>
    </source>
</evidence>
<keyword evidence="7 8" id="KW-0411">Iron-sulfur</keyword>
<dbReference type="SFLD" id="SFLDG01082">
    <property type="entry name" value="B12-binding_domain_containing"/>
    <property type="match status" value="1"/>
</dbReference>
<dbReference type="Gene3D" id="3.40.50.12160">
    <property type="entry name" value="Methylthiotransferase, N-terminal domain"/>
    <property type="match status" value="1"/>
</dbReference>
<comment type="function">
    <text evidence="8">Catalyzes the methylthiolation of an aspartic acid residue of ribosomal protein uS12.</text>
</comment>
<evidence type="ECO:0000256" key="2">
    <source>
        <dbReference type="ARBA" id="ARBA00022490"/>
    </source>
</evidence>
<dbReference type="Proteomes" id="UP000676565">
    <property type="component" value="Unassembled WGS sequence"/>
</dbReference>
<dbReference type="PROSITE" id="PS51449">
    <property type="entry name" value="MTTASE_N"/>
    <property type="match status" value="1"/>
</dbReference>
<feature type="binding site" evidence="8">
    <location>
        <position position="33"/>
    </location>
    <ligand>
        <name>[4Fe-4S] cluster</name>
        <dbReference type="ChEBI" id="CHEBI:49883"/>
        <label>1</label>
    </ligand>
</feature>
<dbReference type="Pfam" id="PF00919">
    <property type="entry name" value="UPF0004"/>
    <property type="match status" value="1"/>
</dbReference>
<keyword evidence="1 8" id="KW-0004">4Fe-4S</keyword>
<dbReference type="InterPro" id="IPR023404">
    <property type="entry name" value="rSAM_horseshoe"/>
</dbReference>
<evidence type="ECO:0000256" key="9">
    <source>
        <dbReference type="SAM" id="MobiDB-lite"/>
    </source>
</evidence>
<dbReference type="Pfam" id="PF04055">
    <property type="entry name" value="Radical_SAM"/>
    <property type="match status" value="1"/>
</dbReference>
<gene>
    <name evidence="8 13" type="primary">rimO</name>
    <name evidence="13" type="ORF">J8F10_25360</name>
</gene>
<comment type="cofactor">
    <cofactor evidence="8">
        <name>[4Fe-4S] cluster</name>
        <dbReference type="ChEBI" id="CHEBI:49883"/>
    </cofactor>
    <text evidence="8">Binds 2 [4Fe-4S] clusters. One cluster is coordinated with 3 cysteines and an exchangeable S-adenosyl-L-methionine.</text>
</comment>
<comment type="caution">
    <text evidence="13">The sequence shown here is derived from an EMBL/GenBank/DDBJ whole genome shotgun (WGS) entry which is preliminary data.</text>
</comment>